<name>A0A553NT83_TIGCA</name>
<evidence type="ECO:0000256" key="1">
    <source>
        <dbReference type="ARBA" id="ARBA00004141"/>
    </source>
</evidence>
<feature type="compositionally biased region" description="Basic and acidic residues" evidence="7">
    <location>
        <begin position="28"/>
        <end position="38"/>
    </location>
</feature>
<evidence type="ECO:0000256" key="2">
    <source>
        <dbReference type="ARBA" id="ARBA00008335"/>
    </source>
</evidence>
<dbReference type="InterPro" id="IPR005828">
    <property type="entry name" value="MFS_sugar_transport-like"/>
</dbReference>
<dbReference type="SUPFAM" id="SSF103473">
    <property type="entry name" value="MFS general substrate transporter"/>
    <property type="match status" value="1"/>
</dbReference>
<dbReference type="InterPro" id="IPR036259">
    <property type="entry name" value="MFS_trans_sf"/>
</dbReference>
<keyword evidence="5 8" id="KW-1133">Transmembrane helix</keyword>
<feature type="transmembrane region" description="Helical" evidence="8">
    <location>
        <begin position="153"/>
        <end position="175"/>
    </location>
</feature>
<dbReference type="Pfam" id="PF07690">
    <property type="entry name" value="MFS_1"/>
    <property type="match status" value="1"/>
</dbReference>
<dbReference type="Proteomes" id="UP000318571">
    <property type="component" value="Chromosome 1"/>
</dbReference>
<evidence type="ECO:0000256" key="4">
    <source>
        <dbReference type="ARBA" id="ARBA00022692"/>
    </source>
</evidence>
<keyword evidence="11" id="KW-1185">Reference proteome</keyword>
<sequence>MSVLRSNRNVDHIHLLSDTSSSSSENDGLLRFEDHSNDQSEPDVADYEAAITASSYGKFHYWFLFVCGWANAADAVEVLCISFLLPSAQCDLRLTSVDKGWLTAILFIGMLVGGYIWGTLGDSFGRKRVLIAAMLVNAFCGFFSSLAQEKIVFFVFRFLSGVGVGGSIPIVWSYFAEFQPKSRRGGMLSFLAAFWMVGNVVVAGIAWLVIPADIGYNTDDPNEFEYNSWRIFVLICGLPALLVAFGLCWFPESPKFLLSKGEEKAALKVFAHVFAMNTGQPSSMYPVKRVVMDYDSPLTELFNKLNIYYQTHNETMSVCQVTELDNLDIDDGNGDEFCTGTKPEAEVFINSFIISLAALPGNIWTIWHMDKLGRKFFLVLSMVLSGLSVFCIYLVKTETANLIVSCLFGLVSTMGFNALDCLGIELFPSHVRSTAMGITLVAARLGAILGNVIFGYFLETNCAIPVLAVAILLVSGGLVSILLPNTTKTPLA</sequence>
<comment type="subcellular location">
    <subcellularLocation>
        <location evidence="1">Membrane</location>
        <topology evidence="1">Multi-pass membrane protein</topology>
    </subcellularLocation>
</comment>
<feature type="transmembrane region" description="Helical" evidence="8">
    <location>
        <begin position="100"/>
        <end position="117"/>
    </location>
</feature>
<comment type="caution">
    <text evidence="10">The sequence shown here is derived from an EMBL/GenBank/DDBJ whole genome shotgun (WGS) entry which is preliminary data.</text>
</comment>
<dbReference type="PROSITE" id="PS50850">
    <property type="entry name" value="MFS"/>
    <property type="match status" value="1"/>
</dbReference>
<evidence type="ECO:0000313" key="10">
    <source>
        <dbReference type="EMBL" id="TRY68645.1"/>
    </source>
</evidence>
<evidence type="ECO:0000259" key="9">
    <source>
        <dbReference type="PROSITE" id="PS50850"/>
    </source>
</evidence>
<gene>
    <name evidence="10" type="ORF">TCAL_07687</name>
</gene>
<dbReference type="InterPro" id="IPR005829">
    <property type="entry name" value="Sugar_transporter_CS"/>
</dbReference>
<evidence type="ECO:0000256" key="5">
    <source>
        <dbReference type="ARBA" id="ARBA00022989"/>
    </source>
</evidence>
<feature type="transmembrane region" description="Helical" evidence="8">
    <location>
        <begin position="463"/>
        <end position="483"/>
    </location>
</feature>
<keyword evidence="3" id="KW-0813">Transport</keyword>
<feature type="transmembrane region" description="Helical" evidence="8">
    <location>
        <begin position="434"/>
        <end position="457"/>
    </location>
</feature>
<accession>A0A553NT83</accession>
<reference evidence="10 11" key="1">
    <citation type="journal article" date="2018" name="Nat. Ecol. Evol.">
        <title>Genomic signatures of mitonuclear coevolution across populations of Tigriopus californicus.</title>
        <authorList>
            <person name="Barreto F.S."/>
            <person name="Watson E.T."/>
            <person name="Lima T.G."/>
            <person name="Willett C.S."/>
            <person name="Edmands S."/>
            <person name="Li W."/>
            <person name="Burton R.S."/>
        </authorList>
    </citation>
    <scope>NUCLEOTIDE SEQUENCE [LARGE SCALE GENOMIC DNA]</scope>
    <source>
        <strain evidence="10 11">San Diego</strain>
    </source>
</reference>
<protein>
    <recommendedName>
        <fullName evidence="9">Major facilitator superfamily (MFS) profile domain-containing protein</fullName>
    </recommendedName>
</protein>
<organism evidence="10 11">
    <name type="scientific">Tigriopus californicus</name>
    <name type="common">Marine copepod</name>
    <dbReference type="NCBI Taxonomy" id="6832"/>
    <lineage>
        <taxon>Eukaryota</taxon>
        <taxon>Metazoa</taxon>
        <taxon>Ecdysozoa</taxon>
        <taxon>Arthropoda</taxon>
        <taxon>Crustacea</taxon>
        <taxon>Multicrustacea</taxon>
        <taxon>Hexanauplia</taxon>
        <taxon>Copepoda</taxon>
        <taxon>Harpacticoida</taxon>
        <taxon>Harpacticidae</taxon>
        <taxon>Tigriopus</taxon>
    </lineage>
</organism>
<dbReference type="GO" id="GO:0016020">
    <property type="term" value="C:membrane"/>
    <property type="evidence" value="ECO:0007669"/>
    <property type="project" value="UniProtKB-SubCell"/>
</dbReference>
<dbReference type="AlphaFoldDB" id="A0A553NT83"/>
<evidence type="ECO:0000256" key="3">
    <source>
        <dbReference type="ARBA" id="ARBA00022448"/>
    </source>
</evidence>
<dbReference type="PROSITE" id="PS00217">
    <property type="entry name" value="SUGAR_TRANSPORT_2"/>
    <property type="match status" value="1"/>
</dbReference>
<dbReference type="PANTHER" id="PTHR23511">
    <property type="entry name" value="SYNAPTIC VESICLE GLYCOPROTEIN 2"/>
    <property type="match status" value="1"/>
</dbReference>
<dbReference type="OMA" id="RFQIEFH"/>
<keyword evidence="4 8" id="KW-0812">Transmembrane</keyword>
<proteinExistence type="inferred from homology"/>
<dbReference type="Pfam" id="PF00083">
    <property type="entry name" value="Sugar_tr"/>
    <property type="match status" value="1"/>
</dbReference>
<feature type="transmembrane region" description="Helical" evidence="8">
    <location>
        <begin position="129"/>
        <end position="147"/>
    </location>
</feature>
<keyword evidence="6 8" id="KW-0472">Membrane</keyword>
<feature type="transmembrane region" description="Helical" evidence="8">
    <location>
        <begin position="229"/>
        <end position="250"/>
    </location>
</feature>
<dbReference type="PROSITE" id="PS00216">
    <property type="entry name" value="SUGAR_TRANSPORT_1"/>
    <property type="match status" value="1"/>
</dbReference>
<dbReference type="Gene3D" id="1.20.1250.20">
    <property type="entry name" value="MFS general substrate transporter like domains"/>
    <property type="match status" value="2"/>
</dbReference>
<dbReference type="EMBL" id="VCGU01000010">
    <property type="protein sequence ID" value="TRY68645.1"/>
    <property type="molecule type" value="Genomic_DNA"/>
</dbReference>
<evidence type="ECO:0000256" key="6">
    <source>
        <dbReference type="ARBA" id="ARBA00023136"/>
    </source>
</evidence>
<comment type="similarity">
    <text evidence="2">Belongs to the major facilitator superfamily.</text>
</comment>
<dbReference type="InterPro" id="IPR011701">
    <property type="entry name" value="MFS"/>
</dbReference>
<dbReference type="PANTHER" id="PTHR23511:SF34">
    <property type="entry name" value="SYNAPTIC VESICLE GLYCOPROTEIN 2"/>
    <property type="match status" value="1"/>
</dbReference>
<dbReference type="STRING" id="6832.A0A553NT83"/>
<feature type="domain" description="Major facilitator superfamily (MFS) profile" evidence="9">
    <location>
        <begin position="63"/>
        <end position="488"/>
    </location>
</feature>
<feature type="transmembrane region" description="Helical" evidence="8">
    <location>
        <begin position="401"/>
        <end position="422"/>
    </location>
</feature>
<feature type="transmembrane region" description="Helical" evidence="8">
    <location>
        <begin position="187"/>
        <end position="209"/>
    </location>
</feature>
<feature type="region of interest" description="Disordered" evidence="7">
    <location>
        <begin position="18"/>
        <end position="41"/>
    </location>
</feature>
<evidence type="ECO:0000313" key="11">
    <source>
        <dbReference type="Proteomes" id="UP000318571"/>
    </source>
</evidence>
<evidence type="ECO:0000256" key="7">
    <source>
        <dbReference type="SAM" id="MobiDB-lite"/>
    </source>
</evidence>
<feature type="transmembrane region" description="Helical" evidence="8">
    <location>
        <begin position="61"/>
        <end position="85"/>
    </location>
</feature>
<evidence type="ECO:0000256" key="8">
    <source>
        <dbReference type="SAM" id="Phobius"/>
    </source>
</evidence>
<dbReference type="InterPro" id="IPR020846">
    <property type="entry name" value="MFS_dom"/>
</dbReference>
<feature type="transmembrane region" description="Helical" evidence="8">
    <location>
        <begin position="376"/>
        <end position="395"/>
    </location>
</feature>
<dbReference type="GO" id="GO:0022857">
    <property type="term" value="F:transmembrane transporter activity"/>
    <property type="evidence" value="ECO:0007669"/>
    <property type="project" value="InterPro"/>
</dbReference>